<comment type="caution">
    <text evidence="4">The sequence shown here is derived from an EMBL/GenBank/DDBJ whole genome shotgun (WGS) entry which is preliminary data.</text>
</comment>
<dbReference type="SUPFAM" id="SSF47954">
    <property type="entry name" value="Cyclin-like"/>
    <property type="match status" value="1"/>
</dbReference>
<dbReference type="InterPro" id="IPR013763">
    <property type="entry name" value="Cyclin-like_dom"/>
</dbReference>
<comment type="similarity">
    <text evidence="1">Belongs to the cyclin family.</text>
</comment>
<dbReference type="InterPro" id="IPR006671">
    <property type="entry name" value="Cyclin_N"/>
</dbReference>
<reference evidence="4" key="1">
    <citation type="submission" date="2023-07" db="EMBL/GenBank/DDBJ databases">
        <authorList>
            <consortium name="AG Swart"/>
            <person name="Singh M."/>
            <person name="Singh A."/>
            <person name="Seah K."/>
            <person name="Emmerich C."/>
        </authorList>
    </citation>
    <scope>NUCLEOTIDE SEQUENCE</scope>
    <source>
        <strain evidence="4">DP1</strain>
    </source>
</reference>
<sequence>MTHFTNKMTMERTSPRGSALFPSKRKVSINLSGDISVQKINIAKSAPKCGYFNPTDRVDETEIKSDYFYLNILLENNQKEYAYLSKIHEVWLQKEDEYFEKKSSQNPSTSLNDGHAPCDTNSAKPEKLCSERAQKYRRIIINFMINLSAKIGNKDDNTLFVAIQLFLIYTSKVKISVKNIQLVACTCMIIAQKYLEIQINCMQDFVLLSKKKFTSRCIIKCEKKILKKLKFKCEAYPSANKFVRLFCDILDIPDPIICDIQVVLMACMYEYKFTCIRSSHLAIAVLKLCCGITLENTGQELLSEDFVQTLLLKYSEKCPDLEALSGSIREHMSRVCDSEKSTYSAIKLKIQ</sequence>
<gene>
    <name evidence="4" type="ORF">ECRASSUSDP1_LOCUS8795</name>
</gene>
<dbReference type="PANTHER" id="PTHR10177">
    <property type="entry name" value="CYCLINS"/>
    <property type="match status" value="1"/>
</dbReference>
<keyword evidence="5" id="KW-1185">Reference proteome</keyword>
<dbReference type="Proteomes" id="UP001295684">
    <property type="component" value="Unassembled WGS sequence"/>
</dbReference>
<dbReference type="AlphaFoldDB" id="A0AAD1UE09"/>
<dbReference type="SMART" id="SM00385">
    <property type="entry name" value="CYCLIN"/>
    <property type="match status" value="1"/>
</dbReference>
<organism evidence="4 5">
    <name type="scientific">Euplotes crassus</name>
    <dbReference type="NCBI Taxonomy" id="5936"/>
    <lineage>
        <taxon>Eukaryota</taxon>
        <taxon>Sar</taxon>
        <taxon>Alveolata</taxon>
        <taxon>Ciliophora</taxon>
        <taxon>Intramacronucleata</taxon>
        <taxon>Spirotrichea</taxon>
        <taxon>Hypotrichia</taxon>
        <taxon>Euplotida</taxon>
        <taxon>Euplotidae</taxon>
        <taxon>Moneuplotes</taxon>
    </lineage>
</organism>
<protein>
    <recommendedName>
        <fullName evidence="3">Cyclin-like domain-containing protein</fullName>
    </recommendedName>
</protein>
<dbReference type="InterPro" id="IPR036915">
    <property type="entry name" value="Cyclin-like_sf"/>
</dbReference>
<dbReference type="InterPro" id="IPR039361">
    <property type="entry name" value="Cyclin"/>
</dbReference>
<dbReference type="Gene3D" id="1.10.472.10">
    <property type="entry name" value="Cyclin-like"/>
    <property type="match status" value="2"/>
</dbReference>
<evidence type="ECO:0000313" key="5">
    <source>
        <dbReference type="Proteomes" id="UP001295684"/>
    </source>
</evidence>
<evidence type="ECO:0000256" key="2">
    <source>
        <dbReference type="SAM" id="MobiDB-lite"/>
    </source>
</evidence>
<name>A0AAD1UE09_EUPCR</name>
<feature type="domain" description="Cyclin-like" evidence="3">
    <location>
        <begin position="142"/>
        <end position="227"/>
    </location>
</feature>
<proteinExistence type="inferred from homology"/>
<evidence type="ECO:0000313" key="4">
    <source>
        <dbReference type="EMBL" id="CAI2367508.1"/>
    </source>
</evidence>
<accession>A0AAD1UE09</accession>
<evidence type="ECO:0000259" key="3">
    <source>
        <dbReference type="SMART" id="SM00385"/>
    </source>
</evidence>
<dbReference type="Pfam" id="PF00134">
    <property type="entry name" value="Cyclin_N"/>
    <property type="match status" value="1"/>
</dbReference>
<keyword evidence="1" id="KW-0195">Cyclin</keyword>
<evidence type="ECO:0000256" key="1">
    <source>
        <dbReference type="RuleBase" id="RU000383"/>
    </source>
</evidence>
<feature type="region of interest" description="Disordered" evidence="2">
    <location>
        <begin position="102"/>
        <end position="124"/>
    </location>
</feature>
<dbReference type="EMBL" id="CAMPGE010008618">
    <property type="protein sequence ID" value="CAI2367508.1"/>
    <property type="molecule type" value="Genomic_DNA"/>
</dbReference>